<feature type="transmembrane region" description="Helical" evidence="8">
    <location>
        <begin position="75"/>
        <end position="94"/>
    </location>
</feature>
<comment type="caution">
    <text evidence="10">The sequence shown here is derived from an EMBL/GenBank/DDBJ whole genome shotgun (WGS) entry which is preliminary data.</text>
</comment>
<organism evidence="10 11">
    <name type="scientific">Solibacillus isronensis B3W22</name>
    <dbReference type="NCBI Taxonomy" id="1224748"/>
    <lineage>
        <taxon>Bacteria</taxon>
        <taxon>Bacillati</taxon>
        <taxon>Bacillota</taxon>
        <taxon>Bacilli</taxon>
        <taxon>Bacillales</taxon>
        <taxon>Caryophanaceae</taxon>
        <taxon>Solibacillus</taxon>
    </lineage>
</organism>
<dbReference type="NCBIfam" id="TIGR00688">
    <property type="entry name" value="rarD"/>
    <property type="match status" value="1"/>
</dbReference>
<sequence length="308" mass="34803">MSEQKKGVFLAIGAYLMWGIIPLYWKQLQHVGSVEILVGRVIWSFVFTVLFVLLIRQYKQMIVDIKMLWKNKKQFILLFVASVFVSLNWGIFIWAVNNGHLLQTSLGYYINPLISVLFGMIFFKEKISRATAVAVIIAAIGVGYQAVLGGTIPWVSLALALTFAFYGVIKKQIPLDATRGLAIETLFVLPIAVSIYIYLMNTSEIAFMHVDWKTNLLLMGGGIVTALPLVLFAKSAQKIPLYLMGFIQFLAPTISLMLGIFLYKEPFTLTEFITFVCIWLAVFIFSASKVFEARKQHATYNKENEVKV</sequence>
<keyword evidence="11" id="KW-1185">Reference proteome</keyword>
<keyword evidence="5 8" id="KW-0812">Transmembrane</keyword>
<dbReference type="InterPro" id="IPR000620">
    <property type="entry name" value="EamA_dom"/>
</dbReference>
<feature type="transmembrane region" description="Helical" evidence="8">
    <location>
        <begin position="106"/>
        <end position="123"/>
    </location>
</feature>
<evidence type="ECO:0000256" key="6">
    <source>
        <dbReference type="ARBA" id="ARBA00022989"/>
    </source>
</evidence>
<dbReference type="Proteomes" id="UP000004738">
    <property type="component" value="Unassembled WGS sequence"/>
</dbReference>
<comment type="subcellular location">
    <subcellularLocation>
        <location evidence="1">Cell membrane</location>
        <topology evidence="1">Multi-pass membrane protein</topology>
    </subcellularLocation>
</comment>
<feature type="transmembrane region" description="Helical" evidence="8">
    <location>
        <begin position="212"/>
        <end position="232"/>
    </location>
</feature>
<feature type="transmembrane region" description="Helical" evidence="8">
    <location>
        <begin position="130"/>
        <end position="146"/>
    </location>
</feature>
<comment type="similarity">
    <text evidence="2">Belongs to the EamA transporter family.</text>
</comment>
<accession>K1L720</accession>
<dbReference type="PATRIC" id="fig|1224748.3.peg.546"/>
<reference evidence="10 11" key="1">
    <citation type="journal article" date="2012" name="J. Bacteriol.">
        <title>Draft Genome Sequence of Bacillus isronensis Strain B3W22, Isolated from the Upper Atmosphere.</title>
        <authorList>
            <person name="Shivaji S."/>
            <person name="Ara S."/>
            <person name="Singh S.K."/>
            <person name="Bandi S."/>
            <person name="Singh A."/>
            <person name="Pinnaka A.K."/>
        </authorList>
    </citation>
    <scope>NUCLEOTIDE SEQUENCE [LARGE SCALE GENOMIC DNA]</scope>
    <source>
        <strain evidence="10 11">B3W22</strain>
    </source>
</reference>
<evidence type="ECO:0000256" key="5">
    <source>
        <dbReference type="ARBA" id="ARBA00022692"/>
    </source>
</evidence>
<feature type="transmembrane region" description="Helical" evidence="8">
    <location>
        <begin position="152"/>
        <end position="169"/>
    </location>
</feature>
<dbReference type="GO" id="GO:0005886">
    <property type="term" value="C:plasma membrane"/>
    <property type="evidence" value="ECO:0007669"/>
    <property type="project" value="UniProtKB-SubCell"/>
</dbReference>
<feature type="transmembrane region" description="Helical" evidence="8">
    <location>
        <begin position="181"/>
        <end position="200"/>
    </location>
</feature>
<dbReference type="PANTHER" id="PTHR22911:SF137">
    <property type="entry name" value="SOLUTE CARRIER FAMILY 35 MEMBER G2-RELATED"/>
    <property type="match status" value="1"/>
</dbReference>
<name>K1L720_9BACL</name>
<evidence type="ECO:0000313" key="10">
    <source>
        <dbReference type="EMBL" id="EKB46328.1"/>
    </source>
</evidence>
<dbReference type="RefSeq" id="WP_008403782.1">
    <property type="nucleotide sequence ID" value="NZ_AMCK01000002.1"/>
</dbReference>
<dbReference type="EMBL" id="AMCK01000002">
    <property type="protein sequence ID" value="EKB46328.1"/>
    <property type="molecule type" value="Genomic_DNA"/>
</dbReference>
<keyword evidence="6 8" id="KW-1133">Transmembrane helix</keyword>
<proteinExistence type="inferred from homology"/>
<evidence type="ECO:0000313" key="11">
    <source>
        <dbReference type="Proteomes" id="UP000004738"/>
    </source>
</evidence>
<keyword evidence="3" id="KW-0813">Transport</keyword>
<evidence type="ECO:0000256" key="1">
    <source>
        <dbReference type="ARBA" id="ARBA00004651"/>
    </source>
</evidence>
<dbReference type="PANTHER" id="PTHR22911">
    <property type="entry name" value="ACYL-MALONYL CONDENSING ENZYME-RELATED"/>
    <property type="match status" value="1"/>
</dbReference>
<dbReference type="AlphaFoldDB" id="K1L720"/>
<gene>
    <name evidence="10" type="ORF">B857_00537</name>
</gene>
<dbReference type="InterPro" id="IPR037185">
    <property type="entry name" value="EmrE-like"/>
</dbReference>
<dbReference type="SUPFAM" id="SSF103481">
    <property type="entry name" value="Multidrug resistance efflux transporter EmrE"/>
    <property type="match status" value="2"/>
</dbReference>
<keyword evidence="4" id="KW-1003">Cell membrane</keyword>
<keyword evidence="7 8" id="KW-0472">Membrane</keyword>
<feature type="transmembrane region" description="Helical" evidence="8">
    <location>
        <begin position="269"/>
        <end position="287"/>
    </location>
</feature>
<evidence type="ECO:0000256" key="7">
    <source>
        <dbReference type="ARBA" id="ARBA00023136"/>
    </source>
</evidence>
<evidence type="ECO:0000256" key="3">
    <source>
        <dbReference type="ARBA" id="ARBA00022448"/>
    </source>
</evidence>
<dbReference type="Pfam" id="PF00892">
    <property type="entry name" value="EamA"/>
    <property type="match status" value="1"/>
</dbReference>
<evidence type="ECO:0000259" key="9">
    <source>
        <dbReference type="Pfam" id="PF00892"/>
    </source>
</evidence>
<feature type="transmembrane region" description="Helical" evidence="8">
    <location>
        <begin position="37"/>
        <end position="55"/>
    </location>
</feature>
<evidence type="ECO:0000256" key="2">
    <source>
        <dbReference type="ARBA" id="ARBA00007362"/>
    </source>
</evidence>
<feature type="transmembrane region" description="Helical" evidence="8">
    <location>
        <begin position="7"/>
        <end position="25"/>
    </location>
</feature>
<feature type="domain" description="EamA" evidence="9">
    <location>
        <begin position="6"/>
        <end position="142"/>
    </location>
</feature>
<evidence type="ECO:0000256" key="4">
    <source>
        <dbReference type="ARBA" id="ARBA00022475"/>
    </source>
</evidence>
<protein>
    <recommendedName>
        <fullName evidence="9">EamA domain-containing protein</fullName>
    </recommendedName>
</protein>
<dbReference type="InterPro" id="IPR004626">
    <property type="entry name" value="RarD"/>
</dbReference>
<evidence type="ECO:0000256" key="8">
    <source>
        <dbReference type="SAM" id="Phobius"/>
    </source>
</evidence>
<feature type="transmembrane region" description="Helical" evidence="8">
    <location>
        <begin position="239"/>
        <end position="263"/>
    </location>
</feature>